<dbReference type="PANTHER" id="PTHR34047">
    <property type="entry name" value="NUCLEAR INTRON MATURASE 1, MITOCHONDRIAL-RELATED"/>
    <property type="match status" value="1"/>
</dbReference>
<proteinExistence type="predicted"/>
<evidence type="ECO:0000259" key="1">
    <source>
        <dbReference type="PROSITE" id="PS50878"/>
    </source>
</evidence>
<comment type="caution">
    <text evidence="2">The sequence shown here is derived from an EMBL/GenBank/DDBJ whole genome shotgun (WGS) entry which is preliminary data.</text>
</comment>
<gene>
    <name evidence="2" type="ORF">C4886_05175</name>
</gene>
<dbReference type="CDD" id="cd01651">
    <property type="entry name" value="RT_G2_intron"/>
    <property type="match status" value="1"/>
</dbReference>
<feature type="domain" description="Reverse transcriptase" evidence="1">
    <location>
        <begin position="37"/>
        <end position="290"/>
    </location>
</feature>
<name>A0A367G425_9FIRM</name>
<sequence>MTIRNVYYEITSFHTLMVADTHVSKGKRENTERLRFYDNREGNLEEISTLLRAGKVPKVEYHSFYVYVPKVRKVIFIDYWSKVVQRAIYDVLNPKICRTFIEHTYACVKGRGQLAAMEQLYTWMRETRTSGTEWYYYKFDVAKFFYRIDHEILMDICRKKIDDPRTVDLLGYYINNDAVPFGMPLDANQLTITEEQMLYDLGIPIGGGLSHMLGNMYLDPLDQFCKRVLGIKRYIRYMDDIIILDNDKERLKEYGRRMTQFLEERLHLNFNNKTALRPVRVGCEFVGYVIYNDHVILRKSTTLRMKRTLRKTRQDYHDNLITFKEANATMQSYLAMLSHVDCKKFKEKLLDEFVLTHADDNGEEQIINVMEIGETGALDYETVYC</sequence>
<dbReference type="Pfam" id="PF00078">
    <property type="entry name" value="RVT_1"/>
    <property type="match status" value="1"/>
</dbReference>
<dbReference type="InterPro" id="IPR043502">
    <property type="entry name" value="DNA/RNA_pol_sf"/>
</dbReference>
<dbReference type="PROSITE" id="PS50878">
    <property type="entry name" value="RT_POL"/>
    <property type="match status" value="1"/>
</dbReference>
<dbReference type="AlphaFoldDB" id="A0A367G425"/>
<dbReference type="InterPro" id="IPR051083">
    <property type="entry name" value="GrpII_Intron_Splice-Mob/Def"/>
</dbReference>
<evidence type="ECO:0000313" key="2">
    <source>
        <dbReference type="EMBL" id="RCH44846.1"/>
    </source>
</evidence>
<accession>A0A367G425</accession>
<dbReference type="InterPro" id="IPR000477">
    <property type="entry name" value="RT_dom"/>
</dbReference>
<reference evidence="2 3" key="1">
    <citation type="submission" date="2018-02" db="EMBL/GenBank/DDBJ databases">
        <title>Complete genome sequencing of Faecalibacterium prausnitzii strains isolated from the human gut.</title>
        <authorList>
            <person name="Fitzgerald B.C."/>
            <person name="Shkoporov A.N."/>
            <person name="Ross P.R."/>
            <person name="Hill C."/>
        </authorList>
    </citation>
    <scope>NUCLEOTIDE SEQUENCE [LARGE SCALE GENOMIC DNA]</scope>
    <source>
        <strain evidence="2 3">APC942/31-1</strain>
    </source>
</reference>
<protein>
    <recommendedName>
        <fullName evidence="1">Reverse transcriptase domain-containing protein</fullName>
    </recommendedName>
</protein>
<evidence type="ECO:0000313" key="3">
    <source>
        <dbReference type="Proteomes" id="UP000253208"/>
    </source>
</evidence>
<dbReference type="PANTHER" id="PTHR34047:SF8">
    <property type="entry name" value="PROTEIN YKFC"/>
    <property type="match status" value="1"/>
</dbReference>
<organism evidence="2 3">
    <name type="scientific">Blautia obeum</name>
    <dbReference type="NCBI Taxonomy" id="40520"/>
    <lineage>
        <taxon>Bacteria</taxon>
        <taxon>Bacillati</taxon>
        <taxon>Bacillota</taxon>
        <taxon>Clostridia</taxon>
        <taxon>Lachnospirales</taxon>
        <taxon>Lachnospiraceae</taxon>
        <taxon>Blautia</taxon>
    </lineage>
</organism>
<dbReference type="SUPFAM" id="SSF56672">
    <property type="entry name" value="DNA/RNA polymerases"/>
    <property type="match status" value="1"/>
</dbReference>
<dbReference type="Proteomes" id="UP000253208">
    <property type="component" value="Unassembled WGS sequence"/>
</dbReference>
<dbReference type="RefSeq" id="WP_114001853.1">
    <property type="nucleotide sequence ID" value="NZ_PSQG01000006.1"/>
</dbReference>
<dbReference type="EMBL" id="PSQG01000006">
    <property type="protein sequence ID" value="RCH44846.1"/>
    <property type="molecule type" value="Genomic_DNA"/>
</dbReference>